<comment type="caution">
    <text evidence="2">The sequence shown here is derived from an EMBL/GenBank/DDBJ whole genome shotgun (WGS) entry which is preliminary data.</text>
</comment>
<organism evidence="2 3">
    <name type="scientific">Alteromonas alba</name>
    <dbReference type="NCBI Taxonomy" id="2079529"/>
    <lineage>
        <taxon>Bacteria</taxon>
        <taxon>Pseudomonadati</taxon>
        <taxon>Pseudomonadota</taxon>
        <taxon>Gammaproteobacteria</taxon>
        <taxon>Alteromonadales</taxon>
        <taxon>Alteromonadaceae</taxon>
        <taxon>Alteromonas/Salinimonas group</taxon>
        <taxon>Alteromonas</taxon>
    </lineage>
</organism>
<accession>A0A2S9V3I9</accession>
<dbReference type="EMBL" id="PVNP01000219">
    <property type="protein sequence ID" value="PRO71029.1"/>
    <property type="molecule type" value="Genomic_DNA"/>
</dbReference>
<evidence type="ECO:0000256" key="1">
    <source>
        <dbReference type="SAM" id="SignalP"/>
    </source>
</evidence>
<dbReference type="RefSeq" id="WP_105936896.1">
    <property type="nucleotide sequence ID" value="NZ_PVNP01000219.1"/>
</dbReference>
<dbReference type="Proteomes" id="UP000238949">
    <property type="component" value="Unassembled WGS sequence"/>
</dbReference>
<reference evidence="3" key="1">
    <citation type="journal article" date="2020" name="Int. J. Syst. Evol. Microbiol.">
        <title>Alteromonas alba sp. nov., a marine bacterium isolated from the seawater of the West Pacific Ocean.</title>
        <authorList>
            <person name="Sun C."/>
            <person name="Wu Y.-H."/>
            <person name="Xamxidin M."/>
            <person name="Cheng H."/>
            <person name="Xu X.-W."/>
        </authorList>
    </citation>
    <scope>NUCLEOTIDE SEQUENCE [LARGE SCALE GENOMIC DNA]</scope>
    <source>
        <strain evidence="3">190</strain>
    </source>
</reference>
<evidence type="ECO:0008006" key="4">
    <source>
        <dbReference type="Google" id="ProtNLM"/>
    </source>
</evidence>
<feature type="signal peptide" evidence="1">
    <location>
        <begin position="1"/>
        <end position="24"/>
    </location>
</feature>
<keyword evidence="1" id="KW-0732">Signal</keyword>
<dbReference type="OrthoDB" id="14566at226"/>
<name>A0A2S9V3I9_9ALTE</name>
<feature type="chain" id="PRO_5015599932" description="Cytochrome C" evidence="1">
    <location>
        <begin position="25"/>
        <end position="139"/>
    </location>
</feature>
<gene>
    <name evidence="2" type="ORF">C6Y40_23945</name>
</gene>
<evidence type="ECO:0000313" key="2">
    <source>
        <dbReference type="EMBL" id="PRO71029.1"/>
    </source>
</evidence>
<protein>
    <recommendedName>
        <fullName evidence="4">Cytochrome C</fullName>
    </recommendedName>
</protein>
<keyword evidence="3" id="KW-1185">Reference proteome</keyword>
<sequence>MTNPGRFILTFALLTVLLSNPVYAAEERMVIELPSQDKTFVLGHMRGMLEALTDTQQLLLDGDREALKARITQLQSREQDERPQGMGKRLPTAFRVMAQSMRPHWQAIGDPETPETDVRRHVVDLMRVCNACHQTFAIR</sequence>
<proteinExistence type="predicted"/>
<evidence type="ECO:0000313" key="3">
    <source>
        <dbReference type="Proteomes" id="UP000238949"/>
    </source>
</evidence>
<dbReference type="AlphaFoldDB" id="A0A2S9V3I9"/>